<feature type="compositionally biased region" description="Basic residues" evidence="1">
    <location>
        <begin position="20"/>
        <end position="29"/>
    </location>
</feature>
<proteinExistence type="predicted"/>
<evidence type="ECO:0000313" key="3">
    <source>
        <dbReference type="Proteomes" id="UP000821866"/>
    </source>
</evidence>
<accession>A0A9J6DRH7</accession>
<dbReference type="EMBL" id="JABSTU010000008">
    <property type="protein sequence ID" value="KAH8024466.1"/>
    <property type="molecule type" value="Genomic_DNA"/>
</dbReference>
<protein>
    <submittedName>
        <fullName evidence="2">Uncharacterized protein</fullName>
    </submittedName>
</protein>
<evidence type="ECO:0000313" key="2">
    <source>
        <dbReference type="EMBL" id="KAH8024466.1"/>
    </source>
</evidence>
<dbReference type="AlphaFoldDB" id="A0A9J6DRH7"/>
<feature type="compositionally biased region" description="Basic and acidic residues" evidence="1">
    <location>
        <begin position="1"/>
        <end position="13"/>
    </location>
</feature>
<evidence type="ECO:0000256" key="1">
    <source>
        <dbReference type="SAM" id="MobiDB-lite"/>
    </source>
</evidence>
<gene>
    <name evidence="2" type="ORF">HPB51_024668</name>
</gene>
<reference evidence="2" key="1">
    <citation type="journal article" date="2020" name="Cell">
        <title>Large-Scale Comparative Analyses of Tick Genomes Elucidate Their Genetic Diversity and Vector Capacities.</title>
        <authorList>
            <consortium name="Tick Genome and Microbiome Consortium (TIGMIC)"/>
            <person name="Jia N."/>
            <person name="Wang J."/>
            <person name="Shi W."/>
            <person name="Du L."/>
            <person name="Sun Y."/>
            <person name="Zhan W."/>
            <person name="Jiang J.F."/>
            <person name="Wang Q."/>
            <person name="Zhang B."/>
            <person name="Ji P."/>
            <person name="Bell-Sakyi L."/>
            <person name="Cui X.M."/>
            <person name="Yuan T.T."/>
            <person name="Jiang B.G."/>
            <person name="Yang W.F."/>
            <person name="Lam T.T."/>
            <person name="Chang Q.C."/>
            <person name="Ding S.J."/>
            <person name="Wang X.J."/>
            <person name="Zhu J.G."/>
            <person name="Ruan X.D."/>
            <person name="Zhao L."/>
            <person name="Wei J.T."/>
            <person name="Ye R.Z."/>
            <person name="Que T.C."/>
            <person name="Du C.H."/>
            <person name="Zhou Y.H."/>
            <person name="Cheng J.X."/>
            <person name="Dai P.F."/>
            <person name="Guo W.B."/>
            <person name="Han X.H."/>
            <person name="Huang E.J."/>
            <person name="Li L.F."/>
            <person name="Wei W."/>
            <person name="Gao Y.C."/>
            <person name="Liu J.Z."/>
            <person name="Shao H.Z."/>
            <person name="Wang X."/>
            <person name="Wang C.C."/>
            <person name="Yang T.C."/>
            <person name="Huo Q.B."/>
            <person name="Li W."/>
            <person name="Chen H.Y."/>
            <person name="Chen S.E."/>
            <person name="Zhou L.G."/>
            <person name="Ni X.B."/>
            <person name="Tian J.H."/>
            <person name="Sheng Y."/>
            <person name="Liu T."/>
            <person name="Pan Y.S."/>
            <person name="Xia L.Y."/>
            <person name="Li J."/>
            <person name="Zhao F."/>
            <person name="Cao W.C."/>
        </authorList>
    </citation>
    <scope>NUCLEOTIDE SEQUENCE</scope>
    <source>
        <strain evidence="2">Rmic-2018</strain>
    </source>
</reference>
<organism evidence="2 3">
    <name type="scientific">Rhipicephalus microplus</name>
    <name type="common">Cattle tick</name>
    <name type="synonym">Boophilus microplus</name>
    <dbReference type="NCBI Taxonomy" id="6941"/>
    <lineage>
        <taxon>Eukaryota</taxon>
        <taxon>Metazoa</taxon>
        <taxon>Ecdysozoa</taxon>
        <taxon>Arthropoda</taxon>
        <taxon>Chelicerata</taxon>
        <taxon>Arachnida</taxon>
        <taxon>Acari</taxon>
        <taxon>Parasitiformes</taxon>
        <taxon>Ixodida</taxon>
        <taxon>Ixodoidea</taxon>
        <taxon>Ixodidae</taxon>
        <taxon>Rhipicephalinae</taxon>
        <taxon>Rhipicephalus</taxon>
        <taxon>Boophilus</taxon>
    </lineage>
</organism>
<feature type="region of interest" description="Disordered" evidence="1">
    <location>
        <begin position="1"/>
        <end position="33"/>
    </location>
</feature>
<name>A0A9J6DRH7_RHIMP</name>
<comment type="caution">
    <text evidence="2">The sequence shown here is derived from an EMBL/GenBank/DDBJ whole genome shotgun (WGS) entry which is preliminary data.</text>
</comment>
<dbReference type="Proteomes" id="UP000821866">
    <property type="component" value="Chromosome 6"/>
</dbReference>
<reference evidence="2" key="2">
    <citation type="submission" date="2021-09" db="EMBL/GenBank/DDBJ databases">
        <authorList>
            <person name="Jia N."/>
            <person name="Wang J."/>
            <person name="Shi W."/>
            <person name="Du L."/>
            <person name="Sun Y."/>
            <person name="Zhan W."/>
            <person name="Jiang J."/>
            <person name="Wang Q."/>
            <person name="Zhang B."/>
            <person name="Ji P."/>
            <person name="Sakyi L.B."/>
            <person name="Cui X."/>
            <person name="Yuan T."/>
            <person name="Jiang B."/>
            <person name="Yang W."/>
            <person name="Lam T.T.-Y."/>
            <person name="Chang Q."/>
            <person name="Ding S."/>
            <person name="Wang X."/>
            <person name="Zhu J."/>
            <person name="Ruan X."/>
            <person name="Zhao L."/>
            <person name="Wei J."/>
            <person name="Que T."/>
            <person name="Du C."/>
            <person name="Cheng J."/>
            <person name="Dai P."/>
            <person name="Han X."/>
            <person name="Huang E."/>
            <person name="Gao Y."/>
            <person name="Liu J."/>
            <person name="Shao H."/>
            <person name="Ye R."/>
            <person name="Li L."/>
            <person name="Wei W."/>
            <person name="Wang X."/>
            <person name="Wang C."/>
            <person name="Huo Q."/>
            <person name="Li W."/>
            <person name="Guo W."/>
            <person name="Chen H."/>
            <person name="Chen S."/>
            <person name="Zhou L."/>
            <person name="Zhou L."/>
            <person name="Ni X."/>
            <person name="Tian J."/>
            <person name="Zhou Y."/>
            <person name="Sheng Y."/>
            <person name="Liu T."/>
            <person name="Pan Y."/>
            <person name="Xia L."/>
            <person name="Li J."/>
            <person name="Zhao F."/>
            <person name="Cao W."/>
        </authorList>
    </citation>
    <scope>NUCLEOTIDE SEQUENCE</scope>
    <source>
        <strain evidence="2">Rmic-2018</strain>
        <tissue evidence="2">Larvae</tissue>
    </source>
</reference>
<keyword evidence="3" id="KW-1185">Reference proteome</keyword>
<sequence length="205" mass="21980">MFQLTKERAKEGKIGLARGQQRRHHRQHARSAQCNKVVAINRKLQETIAPGGAGGGAQKQQESVLYPVSGSARREPASAKGTTGRLPQDTCARLPVRAIQCGRYAAALAASPSPHSAPCCNRAPIVKTGTGLEWLMSPVSSHRHMKVSISSLTRSCARTPRIGLECEVSPVIAHSEAGKEREGDEGGCESPLAVLRFARIEMLSL</sequence>